<proteinExistence type="predicted"/>
<sequence length="84" mass="9297">MVCIQATAEFLEFSKSRGNDLSTPVDDFGFPGLKPGDRWCLCALRWKEALEAGHAPRVVLTSTHEAVLNYVNLSDLKPYALDLS</sequence>
<name>A0A160TU93_9ZZZZ</name>
<reference evidence="1" key="1">
    <citation type="submission" date="2015-10" db="EMBL/GenBank/DDBJ databases">
        <authorList>
            <person name="Gilbert D.G."/>
        </authorList>
    </citation>
    <scope>NUCLEOTIDE SEQUENCE</scope>
</reference>
<dbReference type="Pfam" id="PF09996">
    <property type="entry name" value="DUF2237"/>
    <property type="match status" value="1"/>
</dbReference>
<gene>
    <name evidence="1" type="ORF">MGWOODY_XGa1543</name>
</gene>
<protein>
    <recommendedName>
        <fullName evidence="2">DUF2237 domain-containing protein</fullName>
    </recommendedName>
</protein>
<dbReference type="InterPro" id="IPR018714">
    <property type="entry name" value="DUF2237"/>
</dbReference>
<dbReference type="PANTHER" id="PTHR37466:SF1">
    <property type="entry name" value="SLR1628 PROTEIN"/>
    <property type="match status" value="1"/>
</dbReference>
<accession>A0A160TU93</accession>
<organism evidence="1">
    <name type="scientific">hydrothermal vent metagenome</name>
    <dbReference type="NCBI Taxonomy" id="652676"/>
    <lineage>
        <taxon>unclassified sequences</taxon>
        <taxon>metagenomes</taxon>
        <taxon>ecological metagenomes</taxon>
    </lineage>
</organism>
<dbReference type="EMBL" id="CZRL01000097">
    <property type="protein sequence ID" value="CUS53656.1"/>
    <property type="molecule type" value="Genomic_DNA"/>
</dbReference>
<evidence type="ECO:0000313" key="1">
    <source>
        <dbReference type="EMBL" id="CUS53656.1"/>
    </source>
</evidence>
<evidence type="ECO:0008006" key="2">
    <source>
        <dbReference type="Google" id="ProtNLM"/>
    </source>
</evidence>
<dbReference type="Gene3D" id="1.10.1660.80">
    <property type="match status" value="1"/>
</dbReference>
<dbReference type="AlphaFoldDB" id="A0A160TU93"/>
<dbReference type="PANTHER" id="PTHR37466">
    <property type="entry name" value="SLR1628 PROTEIN"/>
    <property type="match status" value="1"/>
</dbReference>